<evidence type="ECO:0000313" key="12">
    <source>
        <dbReference type="Proteomes" id="UP000468687"/>
    </source>
</evidence>
<dbReference type="PROSITE" id="PS00491">
    <property type="entry name" value="PROLINE_PEPTIDASE"/>
    <property type="match status" value="1"/>
</dbReference>
<comment type="caution">
    <text evidence="11">The sequence shown here is derived from an EMBL/GenBank/DDBJ whole genome shotgun (WGS) entry which is preliminary data.</text>
</comment>
<dbReference type="PANTHER" id="PTHR43226:SF4">
    <property type="entry name" value="XAA-PRO AMINOPEPTIDASE 3"/>
    <property type="match status" value="1"/>
</dbReference>
<evidence type="ECO:0000259" key="10">
    <source>
        <dbReference type="SMART" id="SM01011"/>
    </source>
</evidence>
<proteinExistence type="inferred from homology"/>
<accession>A0A6P0HJN6</accession>
<keyword evidence="12" id="KW-1185">Reference proteome</keyword>
<dbReference type="InterPro" id="IPR000994">
    <property type="entry name" value="Pept_M24"/>
</dbReference>
<dbReference type="CDD" id="cd01087">
    <property type="entry name" value="Prolidase"/>
    <property type="match status" value="1"/>
</dbReference>
<dbReference type="SUPFAM" id="SSF55920">
    <property type="entry name" value="Creatinase/aminopeptidase"/>
    <property type="match status" value="1"/>
</dbReference>
<keyword evidence="5 8" id="KW-0479">Metal-binding</keyword>
<comment type="catalytic activity">
    <reaction evidence="1">
        <text>Release of any N-terminal amino acid, including proline, that is linked to proline, even from a dipeptide or tripeptide.</text>
        <dbReference type="EC" id="3.4.11.9"/>
    </reaction>
</comment>
<feature type="domain" description="Aminopeptidase P N-terminal" evidence="10">
    <location>
        <begin position="48"/>
        <end position="182"/>
    </location>
</feature>
<reference evidence="11 12" key="1">
    <citation type="journal article" date="2014" name="Int. J. Syst. Evol. Microbiol.">
        <title>Nocardioides zeae sp. nov., isolated from the stem of Zea mays.</title>
        <authorList>
            <person name="Glaeser S.P."/>
            <person name="McInroy J.A."/>
            <person name="Busse H.J."/>
            <person name="Kampfer P."/>
        </authorList>
    </citation>
    <scope>NUCLEOTIDE SEQUENCE [LARGE SCALE GENOMIC DNA]</scope>
    <source>
        <strain evidence="11 12">JCM 30728</strain>
    </source>
</reference>
<organism evidence="11 12">
    <name type="scientific">Nocardioides zeae</name>
    <dbReference type="NCBI Taxonomy" id="1457234"/>
    <lineage>
        <taxon>Bacteria</taxon>
        <taxon>Bacillati</taxon>
        <taxon>Actinomycetota</taxon>
        <taxon>Actinomycetes</taxon>
        <taxon>Propionibacteriales</taxon>
        <taxon>Nocardioidaceae</taxon>
        <taxon>Nocardioides</taxon>
    </lineage>
</organism>
<keyword evidence="11" id="KW-0031">Aminopeptidase</keyword>
<keyword evidence="6" id="KW-0378">Hydrolase</keyword>
<evidence type="ECO:0000256" key="9">
    <source>
        <dbReference type="SAM" id="MobiDB-lite"/>
    </source>
</evidence>
<dbReference type="Pfam" id="PF05195">
    <property type="entry name" value="AMP_N"/>
    <property type="match status" value="1"/>
</dbReference>
<dbReference type="GO" id="GO:0006508">
    <property type="term" value="P:proteolysis"/>
    <property type="evidence" value="ECO:0007669"/>
    <property type="project" value="TreeGrafter"/>
</dbReference>
<dbReference type="InterPro" id="IPR001131">
    <property type="entry name" value="Peptidase_M24B_aminopep-P_CS"/>
</dbReference>
<dbReference type="SUPFAM" id="SSF53092">
    <property type="entry name" value="Creatinase/prolidase N-terminal domain"/>
    <property type="match status" value="1"/>
</dbReference>
<dbReference type="EMBL" id="JAAGXA010000006">
    <property type="protein sequence ID" value="NEN78786.1"/>
    <property type="molecule type" value="Genomic_DNA"/>
</dbReference>
<dbReference type="GO" id="GO:0030145">
    <property type="term" value="F:manganese ion binding"/>
    <property type="evidence" value="ECO:0007669"/>
    <property type="project" value="InterPro"/>
</dbReference>
<evidence type="ECO:0000256" key="1">
    <source>
        <dbReference type="ARBA" id="ARBA00001424"/>
    </source>
</evidence>
<dbReference type="InterPro" id="IPR036005">
    <property type="entry name" value="Creatinase/aminopeptidase-like"/>
</dbReference>
<dbReference type="InterPro" id="IPR052433">
    <property type="entry name" value="X-Pro_dipept-like"/>
</dbReference>
<keyword evidence="11" id="KW-0645">Protease</keyword>
<feature type="region of interest" description="Disordered" evidence="9">
    <location>
        <begin position="1"/>
        <end position="23"/>
    </location>
</feature>
<dbReference type="GO" id="GO:0005829">
    <property type="term" value="C:cytosol"/>
    <property type="evidence" value="ECO:0007669"/>
    <property type="project" value="TreeGrafter"/>
</dbReference>
<dbReference type="Pfam" id="PF00557">
    <property type="entry name" value="Peptidase_M24"/>
    <property type="match status" value="1"/>
</dbReference>
<dbReference type="AlphaFoldDB" id="A0A6P0HJN6"/>
<comment type="similarity">
    <text evidence="3 8">Belongs to the peptidase M24B family.</text>
</comment>
<evidence type="ECO:0000256" key="4">
    <source>
        <dbReference type="ARBA" id="ARBA00012574"/>
    </source>
</evidence>
<name>A0A6P0HJN6_9ACTN</name>
<dbReference type="RefSeq" id="WP_163772315.1">
    <property type="nucleotide sequence ID" value="NZ_JAAGXA010000006.1"/>
</dbReference>
<protein>
    <recommendedName>
        <fullName evidence="4">Xaa-Pro aminopeptidase</fullName>
        <ecNumber evidence="4">3.4.11.9</ecNumber>
    </recommendedName>
</protein>
<dbReference type="Proteomes" id="UP000468687">
    <property type="component" value="Unassembled WGS sequence"/>
</dbReference>
<evidence type="ECO:0000256" key="6">
    <source>
        <dbReference type="ARBA" id="ARBA00022801"/>
    </source>
</evidence>
<evidence type="ECO:0000256" key="5">
    <source>
        <dbReference type="ARBA" id="ARBA00022723"/>
    </source>
</evidence>
<gene>
    <name evidence="11" type="ORF">G3T38_10915</name>
</gene>
<dbReference type="InterPro" id="IPR029149">
    <property type="entry name" value="Creatin/AminoP/Spt16_N"/>
</dbReference>
<evidence type="ECO:0000256" key="7">
    <source>
        <dbReference type="ARBA" id="ARBA00023211"/>
    </source>
</evidence>
<dbReference type="EC" id="3.4.11.9" evidence="4"/>
<evidence type="ECO:0000256" key="8">
    <source>
        <dbReference type="RuleBase" id="RU000590"/>
    </source>
</evidence>
<evidence type="ECO:0000256" key="2">
    <source>
        <dbReference type="ARBA" id="ARBA00001936"/>
    </source>
</evidence>
<evidence type="ECO:0000256" key="3">
    <source>
        <dbReference type="ARBA" id="ARBA00008766"/>
    </source>
</evidence>
<dbReference type="Gene3D" id="3.40.350.10">
    <property type="entry name" value="Creatinase/prolidase N-terminal domain"/>
    <property type="match status" value="1"/>
</dbReference>
<keyword evidence="7" id="KW-0464">Manganese</keyword>
<dbReference type="GO" id="GO:0070006">
    <property type="term" value="F:metalloaminopeptidase activity"/>
    <property type="evidence" value="ECO:0007669"/>
    <property type="project" value="InterPro"/>
</dbReference>
<dbReference type="PANTHER" id="PTHR43226">
    <property type="entry name" value="XAA-PRO AMINOPEPTIDASE 3"/>
    <property type="match status" value="1"/>
</dbReference>
<evidence type="ECO:0000313" key="11">
    <source>
        <dbReference type="EMBL" id="NEN78786.1"/>
    </source>
</evidence>
<sequence length="478" mass="52186">MTAETDASAPTGPEKGTESHDPAVPAAYAAFMRTGWAEVERDVPAHPIQPWAAARRERLAAAFPGERLVLPAGSFKQRSNDTDYRFRPDTAHTYFSGNHTTDAVLVLTDGEPVLYARPRSGRDSDEFFRDRQYGALWAGERPSLAELEASLGLPVRHRDDLDAELRRGGKTRVLRGVDASVDATTGADGDAAADGELARVASELRLVKDAWEVEELQEACDITTLGFEDAVREWPRVLEHGERWLEGTFFRRARAMGNDLGYDSIVGAGAHATTLHWIDNTGPVLPGQLVLLDMGVEGRNLYTADVTRTLPVDGRFTPLQRDLYELVLTAQQAGIDTVRPGVAFTAVHQAAMTVLAHGLGDLGLLPCTPEEALDPDSRVYARWTLHGTSHMLGMDVHDCAQASVDVYPRGDLAEGMCLTVEPGLYFQADDLLVPEELRGIGIRIEDDVLVTADGCRNLSAALPRTVTDVEEWMGRLVP</sequence>
<dbReference type="InterPro" id="IPR007865">
    <property type="entry name" value="Aminopep_P_N"/>
</dbReference>
<dbReference type="Gene3D" id="3.90.230.10">
    <property type="entry name" value="Creatinase/methionine aminopeptidase superfamily"/>
    <property type="match status" value="1"/>
</dbReference>
<dbReference type="SMART" id="SM01011">
    <property type="entry name" value="AMP_N"/>
    <property type="match status" value="1"/>
</dbReference>
<comment type="cofactor">
    <cofactor evidence="2">
        <name>Mn(2+)</name>
        <dbReference type="ChEBI" id="CHEBI:29035"/>
    </cofactor>
</comment>